<comment type="similarity">
    <text evidence="1 5">Belongs to the methyltransferase superfamily. METTL16/RlmF family.</text>
</comment>
<dbReference type="EC" id="2.1.1.-" evidence="5"/>
<evidence type="ECO:0000313" key="9">
    <source>
        <dbReference type="Proteomes" id="UP000037510"/>
    </source>
</evidence>
<gene>
    <name evidence="8" type="ORF">OBRU01_04261</name>
</gene>
<keyword evidence="3 5" id="KW-0808">Transferase</keyword>
<dbReference type="Proteomes" id="UP000037510">
    <property type="component" value="Unassembled WGS sequence"/>
</dbReference>
<sequence length="448" mass="51640">MALNKFMHSRNIYRTPPNFENMSKLFTEFSAIAKMDAKGKVTIDFKDPRSIRVLTKCLLKSDFNLDVDIPEDRLVPTLPLRLNYILWIEDLMAAIGRDTDVRGIDIGTGACAIYPLLAAVKQKWFMIGTEMDAVSLQKAQQNVKRNNLQEFVEIKSNEGTMLIENLFTVDVSLKFDFCMCNPPFYSNLQELCESRSPASVFTTMIGHKYNLSELLQDLKVDKIKHTHTEFCQGRVTRWGLAWTYQKHDIYNLVPPREKSRKMKPPIVHKLPELPNCVNNIENAYQKLKLILSQLKIQYRVLDKRGNLIALDIVAKVNTWSNQRRKKRQLKRMEEKVVKKSRLDSETDSANNSSETITSIMEAPHKSTDLVQTSESKQKQETMPGEPIARHNSTDECYQSSEEVEPLVQAFLKLFKKEDSINLEPQFLTGIGGKECLNQIVQYIQNNWK</sequence>
<dbReference type="InterPro" id="IPR010286">
    <property type="entry name" value="METTL16/RlmF"/>
</dbReference>
<dbReference type="PANTHER" id="PTHR13393:SF0">
    <property type="entry name" value="RNA N6-ADENOSINE-METHYLTRANSFERASE METTL16"/>
    <property type="match status" value="1"/>
</dbReference>
<evidence type="ECO:0000256" key="5">
    <source>
        <dbReference type="PIRNR" id="PIRNR037350"/>
    </source>
</evidence>
<evidence type="ECO:0000256" key="3">
    <source>
        <dbReference type="ARBA" id="ARBA00022679"/>
    </source>
</evidence>
<evidence type="ECO:0000256" key="7">
    <source>
        <dbReference type="SAM" id="MobiDB-lite"/>
    </source>
</evidence>
<dbReference type="PANTHER" id="PTHR13393">
    <property type="entry name" value="SAM-DEPENDENT METHYLTRANSFERASE"/>
    <property type="match status" value="1"/>
</dbReference>
<evidence type="ECO:0000256" key="4">
    <source>
        <dbReference type="ARBA" id="ARBA00022691"/>
    </source>
</evidence>
<dbReference type="InterPro" id="IPR017182">
    <property type="entry name" value="METTL16/PsiM"/>
</dbReference>
<dbReference type="GO" id="GO:0008168">
    <property type="term" value="F:methyltransferase activity"/>
    <property type="evidence" value="ECO:0007669"/>
    <property type="project" value="UniProtKB-UniRule"/>
</dbReference>
<dbReference type="GO" id="GO:0070475">
    <property type="term" value="P:rRNA base methylation"/>
    <property type="evidence" value="ECO:0007669"/>
    <property type="project" value="TreeGrafter"/>
</dbReference>
<keyword evidence="9" id="KW-1185">Reference proteome</keyword>
<evidence type="ECO:0000256" key="1">
    <source>
        <dbReference type="ARBA" id="ARBA00005878"/>
    </source>
</evidence>
<evidence type="ECO:0000313" key="8">
    <source>
        <dbReference type="EMBL" id="KOB77084.1"/>
    </source>
</evidence>
<evidence type="ECO:0000256" key="2">
    <source>
        <dbReference type="ARBA" id="ARBA00022603"/>
    </source>
</evidence>
<dbReference type="InterPro" id="IPR029063">
    <property type="entry name" value="SAM-dependent_MTases_sf"/>
</dbReference>
<dbReference type="STRING" id="104452.A0A0L7LNZ3"/>
<feature type="binding site" evidence="6">
    <location>
        <position position="130"/>
    </location>
    <ligand>
        <name>S-adenosyl-L-methionine</name>
        <dbReference type="ChEBI" id="CHEBI:59789"/>
    </ligand>
</feature>
<dbReference type="GO" id="GO:0005634">
    <property type="term" value="C:nucleus"/>
    <property type="evidence" value="ECO:0007669"/>
    <property type="project" value="TreeGrafter"/>
</dbReference>
<protein>
    <recommendedName>
        <fullName evidence="5">U6 small nuclear RNA (adenine-(43)-N(6))-methyltransferase</fullName>
        <ecNumber evidence="5">2.1.1.-</ecNumber>
    </recommendedName>
</protein>
<dbReference type="SUPFAM" id="SSF53335">
    <property type="entry name" value="S-adenosyl-L-methionine-dependent methyltransferases"/>
    <property type="match status" value="1"/>
</dbReference>
<dbReference type="EMBL" id="JTDY01000457">
    <property type="protein sequence ID" value="KOB77084.1"/>
    <property type="molecule type" value="Genomic_DNA"/>
</dbReference>
<dbReference type="Pfam" id="PF05971">
    <property type="entry name" value="Methyltransf_10"/>
    <property type="match status" value="2"/>
</dbReference>
<comment type="caution">
    <text evidence="8">The sequence shown here is derived from an EMBL/GenBank/DDBJ whole genome shotgun (WGS) entry which is preliminary data.</text>
</comment>
<feature type="binding site" evidence="6">
    <location>
        <position position="81"/>
    </location>
    <ligand>
        <name>S-adenosyl-L-methionine</name>
        <dbReference type="ChEBI" id="CHEBI:59789"/>
    </ligand>
</feature>
<dbReference type="PIRSF" id="PIRSF037350">
    <property type="entry name" value="Mtase_ZK1128_prd"/>
    <property type="match status" value="1"/>
</dbReference>
<evidence type="ECO:0000256" key="6">
    <source>
        <dbReference type="PIRSR" id="PIRSR037350-1"/>
    </source>
</evidence>
<dbReference type="CDD" id="cd02440">
    <property type="entry name" value="AdoMet_MTases"/>
    <property type="match status" value="1"/>
</dbReference>
<dbReference type="AlphaFoldDB" id="A0A0L7LNZ3"/>
<accession>A0A0L7LNZ3</accession>
<reference evidence="8 9" key="1">
    <citation type="journal article" date="2015" name="Genome Biol. Evol.">
        <title>The genome of winter moth (Operophtera brumata) provides a genomic perspective on sexual dimorphism and phenology.</title>
        <authorList>
            <person name="Derks M.F."/>
            <person name="Smit S."/>
            <person name="Salis L."/>
            <person name="Schijlen E."/>
            <person name="Bossers A."/>
            <person name="Mateman C."/>
            <person name="Pijl A.S."/>
            <person name="de Ridder D."/>
            <person name="Groenen M.A."/>
            <person name="Visser M.E."/>
            <person name="Megens H.J."/>
        </authorList>
    </citation>
    <scope>NUCLEOTIDE SEQUENCE [LARGE SCALE GENOMIC DNA]</scope>
    <source>
        <strain evidence="8">WM2013NL</strain>
        <tissue evidence="8">Head and thorax</tissue>
    </source>
</reference>
<keyword evidence="2 5" id="KW-0489">Methyltransferase</keyword>
<name>A0A0L7LNZ3_OPEBR</name>
<feature type="compositionally biased region" description="Basic and acidic residues" evidence="7">
    <location>
        <begin position="330"/>
        <end position="344"/>
    </location>
</feature>
<dbReference type="Gene3D" id="3.40.50.150">
    <property type="entry name" value="Vaccinia Virus protein VP39"/>
    <property type="match status" value="1"/>
</dbReference>
<feature type="region of interest" description="Disordered" evidence="7">
    <location>
        <begin position="325"/>
        <end position="355"/>
    </location>
</feature>
<keyword evidence="4 6" id="KW-0949">S-adenosyl-L-methionine</keyword>
<proteinExistence type="inferred from homology"/>
<organism evidence="8 9">
    <name type="scientific">Operophtera brumata</name>
    <name type="common">Winter moth</name>
    <name type="synonym">Phalaena brumata</name>
    <dbReference type="NCBI Taxonomy" id="104452"/>
    <lineage>
        <taxon>Eukaryota</taxon>
        <taxon>Metazoa</taxon>
        <taxon>Ecdysozoa</taxon>
        <taxon>Arthropoda</taxon>
        <taxon>Hexapoda</taxon>
        <taxon>Insecta</taxon>
        <taxon>Pterygota</taxon>
        <taxon>Neoptera</taxon>
        <taxon>Endopterygota</taxon>
        <taxon>Lepidoptera</taxon>
        <taxon>Glossata</taxon>
        <taxon>Ditrysia</taxon>
        <taxon>Geometroidea</taxon>
        <taxon>Geometridae</taxon>
        <taxon>Larentiinae</taxon>
        <taxon>Operophtera</taxon>
    </lineage>
</organism>
<feature type="binding site" evidence="6">
    <location>
        <position position="181"/>
    </location>
    <ligand>
        <name>S-adenosyl-L-methionine</name>
        <dbReference type="ChEBI" id="CHEBI:59789"/>
    </ligand>
</feature>
<feature type="binding site" evidence="6">
    <location>
        <position position="107"/>
    </location>
    <ligand>
        <name>S-adenosyl-L-methionine</name>
        <dbReference type="ChEBI" id="CHEBI:59789"/>
    </ligand>
</feature>